<proteinExistence type="inferred from homology"/>
<comment type="caution">
    <text evidence="8">The sequence shown here is derived from an EMBL/GenBank/DDBJ whole genome shotgun (WGS) entry which is preliminary data.</text>
</comment>
<reference evidence="8 9" key="1">
    <citation type="journal article" date="2017" name="ISME J.">
        <title>Energy and carbon metabolisms in a deep terrestrial subsurface fluid microbial community.</title>
        <authorList>
            <person name="Momper L."/>
            <person name="Jungbluth S.P."/>
            <person name="Lee M.D."/>
            <person name="Amend J.P."/>
        </authorList>
    </citation>
    <scope>NUCLEOTIDE SEQUENCE [LARGE SCALE GENOMIC DNA]</scope>
    <source>
        <strain evidence="8">SURF_17</strain>
    </source>
</reference>
<evidence type="ECO:0000259" key="7">
    <source>
        <dbReference type="PROSITE" id="PS51352"/>
    </source>
</evidence>
<dbReference type="InterPro" id="IPR002065">
    <property type="entry name" value="TPX"/>
</dbReference>
<keyword evidence="3 6" id="KW-0560">Oxidoreductase</keyword>
<dbReference type="HAMAP" id="MF_00269">
    <property type="entry name" value="Tpx"/>
    <property type="match status" value="1"/>
</dbReference>
<comment type="subunit">
    <text evidence="6">Homodimer.</text>
</comment>
<sequence>MLERKGVVTFRGNPLTVLGPEVKVGEAAPDFTAVDVNLAPVKLSSYRGKVCIICSVPSLDTPVCDMETRRFNEEAARLGPQISILVVSMDLPFAQKRWCGAAGADRVQTLSDHRDASFGTSYGVLIKELRLLARAVFIIDREGIIRYTQLVGEIANEPDYEAALLAAEKLK</sequence>
<evidence type="ECO:0000256" key="5">
    <source>
        <dbReference type="ARBA" id="ARBA00023284"/>
    </source>
</evidence>
<feature type="active site" description="Cysteine sulfenic acid (-SOH) intermediate" evidence="6">
    <location>
        <position position="64"/>
    </location>
</feature>
<dbReference type="NCBIfam" id="NF001808">
    <property type="entry name" value="PRK00522.1"/>
    <property type="match status" value="1"/>
</dbReference>
<protein>
    <recommendedName>
        <fullName evidence="6">Thiol peroxidase</fullName>
        <shortName evidence="6">Tpx</shortName>
        <ecNumber evidence="6">1.11.1.24</ecNumber>
    </recommendedName>
    <alternativeName>
        <fullName evidence="6">Peroxiredoxin tpx</fullName>
        <shortName evidence="6">Prx</shortName>
    </alternativeName>
    <alternativeName>
        <fullName evidence="6">Thioredoxin peroxidase</fullName>
    </alternativeName>
    <alternativeName>
        <fullName evidence="6">Thioredoxin-dependent peroxiredoxin</fullName>
    </alternativeName>
</protein>
<dbReference type="AlphaFoldDB" id="A0A419F8M6"/>
<comment type="caution">
    <text evidence="6">Lacks conserved residue(s) required for the propagation of feature annotation.</text>
</comment>
<comment type="catalytic activity">
    <reaction evidence="6">
        <text>a hydroperoxide + [thioredoxin]-dithiol = an alcohol + [thioredoxin]-disulfide + H2O</text>
        <dbReference type="Rhea" id="RHEA:62620"/>
        <dbReference type="Rhea" id="RHEA-COMP:10698"/>
        <dbReference type="Rhea" id="RHEA-COMP:10700"/>
        <dbReference type="ChEBI" id="CHEBI:15377"/>
        <dbReference type="ChEBI" id="CHEBI:29950"/>
        <dbReference type="ChEBI" id="CHEBI:30879"/>
        <dbReference type="ChEBI" id="CHEBI:35924"/>
        <dbReference type="ChEBI" id="CHEBI:50058"/>
        <dbReference type="EC" id="1.11.1.24"/>
    </reaction>
</comment>
<dbReference type="InterPro" id="IPR013740">
    <property type="entry name" value="Redoxin"/>
</dbReference>
<evidence type="ECO:0000256" key="1">
    <source>
        <dbReference type="ARBA" id="ARBA00022559"/>
    </source>
</evidence>
<evidence type="ECO:0000313" key="8">
    <source>
        <dbReference type="EMBL" id="RJP74802.1"/>
    </source>
</evidence>
<keyword evidence="4" id="KW-1015">Disulfide bond</keyword>
<dbReference type="InterPro" id="IPR036249">
    <property type="entry name" value="Thioredoxin-like_sf"/>
</dbReference>
<dbReference type="SUPFAM" id="SSF52833">
    <property type="entry name" value="Thioredoxin-like"/>
    <property type="match status" value="1"/>
</dbReference>
<dbReference type="InterPro" id="IPR018219">
    <property type="entry name" value="Tpx_CS"/>
</dbReference>
<feature type="domain" description="Thioredoxin" evidence="7">
    <location>
        <begin position="22"/>
        <end position="169"/>
    </location>
</feature>
<organism evidence="8 9">
    <name type="scientific">Candidatus Abyssobacteria bacterium SURF_17</name>
    <dbReference type="NCBI Taxonomy" id="2093361"/>
    <lineage>
        <taxon>Bacteria</taxon>
        <taxon>Pseudomonadati</taxon>
        <taxon>Candidatus Hydrogenedentota</taxon>
        <taxon>Candidatus Abyssobacteria</taxon>
    </lineage>
</organism>
<evidence type="ECO:0000256" key="2">
    <source>
        <dbReference type="ARBA" id="ARBA00022862"/>
    </source>
</evidence>
<dbReference type="Proteomes" id="UP000285961">
    <property type="component" value="Unassembled WGS sequence"/>
</dbReference>
<evidence type="ECO:0000256" key="3">
    <source>
        <dbReference type="ARBA" id="ARBA00023002"/>
    </source>
</evidence>
<dbReference type="CDD" id="cd03014">
    <property type="entry name" value="PRX_Atyp2cys"/>
    <property type="match status" value="1"/>
</dbReference>
<dbReference type="Gene3D" id="3.40.30.10">
    <property type="entry name" value="Glutaredoxin"/>
    <property type="match status" value="1"/>
</dbReference>
<evidence type="ECO:0000256" key="6">
    <source>
        <dbReference type="HAMAP-Rule" id="MF_00269"/>
    </source>
</evidence>
<dbReference type="InterPro" id="IPR013766">
    <property type="entry name" value="Thioredoxin_domain"/>
</dbReference>
<dbReference type="PANTHER" id="PTHR43110:SF1">
    <property type="entry name" value="THIOL PEROXIDASE"/>
    <property type="match status" value="1"/>
</dbReference>
<accession>A0A419F8M6</accession>
<dbReference type="EMBL" id="QZKI01000010">
    <property type="protein sequence ID" value="RJP74802.1"/>
    <property type="molecule type" value="Genomic_DNA"/>
</dbReference>
<name>A0A419F8M6_9BACT</name>
<dbReference type="GO" id="GO:0008379">
    <property type="term" value="F:thioredoxin peroxidase activity"/>
    <property type="evidence" value="ECO:0007669"/>
    <property type="project" value="UniProtKB-UniRule"/>
</dbReference>
<keyword evidence="5 6" id="KW-0676">Redox-active center</keyword>
<dbReference type="InterPro" id="IPR050455">
    <property type="entry name" value="Tpx_Peroxidase_subfamily"/>
</dbReference>
<evidence type="ECO:0000256" key="4">
    <source>
        <dbReference type="ARBA" id="ARBA00023157"/>
    </source>
</evidence>
<keyword evidence="2 6" id="KW-0049">Antioxidant</keyword>
<evidence type="ECO:0000313" key="9">
    <source>
        <dbReference type="Proteomes" id="UP000285961"/>
    </source>
</evidence>
<dbReference type="EC" id="1.11.1.24" evidence="6"/>
<keyword evidence="1 6" id="KW-0575">Peroxidase</keyword>
<gene>
    <name evidence="6" type="primary">tpx</name>
    <name evidence="8" type="ORF">C4532_01600</name>
</gene>
<dbReference type="PANTHER" id="PTHR43110">
    <property type="entry name" value="THIOL PEROXIDASE"/>
    <property type="match status" value="1"/>
</dbReference>
<comment type="similarity">
    <text evidence="6">Belongs to the peroxiredoxin family. Tpx subfamily.</text>
</comment>
<dbReference type="Pfam" id="PF08534">
    <property type="entry name" value="Redoxin"/>
    <property type="match status" value="1"/>
</dbReference>
<dbReference type="PROSITE" id="PS01265">
    <property type="entry name" value="TPX"/>
    <property type="match status" value="1"/>
</dbReference>
<comment type="function">
    <text evidence="6">Thiol-specific peroxidase that catalyzes the reduction of hydrogen peroxide and organic hydroperoxides to water and alcohols, respectively. Plays a role in cell protection against oxidative stress by detoxifying peroxides.</text>
</comment>
<dbReference type="PROSITE" id="PS51352">
    <property type="entry name" value="THIOREDOXIN_2"/>
    <property type="match status" value="1"/>
</dbReference>